<dbReference type="GO" id="GO:0000785">
    <property type="term" value="C:chromatin"/>
    <property type="evidence" value="ECO:0007669"/>
    <property type="project" value="EnsemblFungi"/>
</dbReference>
<keyword evidence="4 6" id="KW-0235">DNA replication</keyword>
<comment type="subcellular location">
    <subcellularLocation>
        <location evidence="1 6">Nucleus</location>
    </subcellularLocation>
</comment>
<feature type="domain" description="DNA replication complex GINS protein PSF3 N-terminal" evidence="8">
    <location>
        <begin position="5"/>
        <end position="57"/>
    </location>
</feature>
<evidence type="ECO:0000256" key="4">
    <source>
        <dbReference type="ARBA" id="ARBA00022705"/>
    </source>
</evidence>
<dbReference type="CDD" id="cd21693">
    <property type="entry name" value="GINS_B_Psf3"/>
    <property type="match status" value="1"/>
</dbReference>
<evidence type="ECO:0000256" key="1">
    <source>
        <dbReference type="ARBA" id="ARBA00004123"/>
    </source>
</evidence>
<dbReference type="Proteomes" id="UP000053447">
    <property type="component" value="Unassembled WGS sequence"/>
</dbReference>
<dbReference type="GO" id="GO:0043596">
    <property type="term" value="C:nuclear replication fork"/>
    <property type="evidence" value="ECO:0007669"/>
    <property type="project" value="EnsemblFungi"/>
</dbReference>
<dbReference type="Pfam" id="PF22466">
    <property type="entry name" value="PSF3_N"/>
    <property type="match status" value="1"/>
</dbReference>
<dbReference type="PANTHER" id="PTHR22768:SF0">
    <property type="entry name" value="DNA REPLICATION COMPLEX GINS PROTEIN PSF3"/>
    <property type="match status" value="1"/>
</dbReference>
<accession>A0A0W4ZIR8</accession>
<dbReference type="GO" id="GO:0000811">
    <property type="term" value="C:GINS complex"/>
    <property type="evidence" value="ECO:0007669"/>
    <property type="project" value="UniProtKB-UniRule"/>
</dbReference>
<dbReference type="InterPro" id="IPR038437">
    <property type="entry name" value="GINS_Psf3_sf"/>
</dbReference>
<comment type="caution">
    <text evidence="9">The sequence shown here is derived from an EMBL/GenBank/DDBJ whole genome shotgun (WGS) entry which is preliminary data.</text>
</comment>
<dbReference type="Gene3D" id="1.20.58.2050">
    <property type="match status" value="1"/>
</dbReference>
<evidence type="ECO:0000313" key="10">
    <source>
        <dbReference type="Proteomes" id="UP000053447"/>
    </source>
</evidence>
<evidence type="ECO:0000259" key="8">
    <source>
        <dbReference type="Pfam" id="PF22466"/>
    </source>
</evidence>
<dbReference type="OrthoDB" id="10251744at2759"/>
<evidence type="ECO:0000256" key="5">
    <source>
        <dbReference type="ARBA" id="ARBA00023242"/>
    </source>
</evidence>
<keyword evidence="5 6" id="KW-0539">Nucleus</keyword>
<dbReference type="CDD" id="cd11713">
    <property type="entry name" value="GINS_A_psf3"/>
    <property type="match status" value="1"/>
</dbReference>
<gene>
    <name evidence="9" type="ORF">T551_02676</name>
</gene>
<dbReference type="InterPro" id="IPR010492">
    <property type="entry name" value="GINS_Psf3"/>
</dbReference>
<dbReference type="EMBL" id="LFWA01000012">
    <property type="protein sequence ID" value="KTW28257.1"/>
    <property type="molecule type" value="Genomic_DNA"/>
</dbReference>
<dbReference type="InterPro" id="IPR055221">
    <property type="entry name" value="PSF3_N"/>
</dbReference>
<dbReference type="VEuPathDB" id="FungiDB:T551_02676"/>
<dbReference type="GO" id="GO:0000727">
    <property type="term" value="P:double-strand break repair via break-induced replication"/>
    <property type="evidence" value="ECO:0007669"/>
    <property type="project" value="EnsemblFungi"/>
</dbReference>
<name>A0A0W4ZIR8_PNEJ7</name>
<evidence type="ECO:0000259" key="7">
    <source>
        <dbReference type="Pfam" id="PF05916"/>
    </source>
</evidence>
<evidence type="ECO:0000256" key="6">
    <source>
        <dbReference type="RuleBase" id="RU367161"/>
    </source>
</evidence>
<comment type="similarity">
    <text evidence="2 6">Belongs to the GINS3/PSF3 family.</text>
</comment>
<dbReference type="InterPro" id="IPR021151">
    <property type="entry name" value="GINS_A"/>
</dbReference>
<comment type="subunit">
    <text evidence="6">Component of the GINS complex.</text>
</comment>
<dbReference type="SUPFAM" id="SSF160059">
    <property type="entry name" value="PriA/YqbF domain"/>
    <property type="match status" value="1"/>
</dbReference>
<comment type="function">
    <text evidence="6">The GINS complex plays an essential role in the initiation of DNA replication.</text>
</comment>
<proteinExistence type="inferred from homology"/>
<keyword evidence="10" id="KW-1185">Reference proteome</keyword>
<evidence type="ECO:0000256" key="3">
    <source>
        <dbReference type="ARBA" id="ARBA00015140"/>
    </source>
</evidence>
<dbReference type="STRING" id="1408657.A0A0W4ZIR8"/>
<sequence>MSNYYDLEDILCENTKLPCIFQHTAPGLGYLEGNHDSDINEGSSVDLPFWLAEMLVINNFVDIEFPNALSLRVRNALKACPQNVDLRTFSTHYYLFAEKLLNLIMDKELVYILMETFKSRICLIADHAHNPHGGSAEGIEFLRHLDDTEYMFFRIGHDSAKSMRNWLEKSKIH</sequence>
<protein>
    <recommendedName>
        <fullName evidence="3 6">DNA replication complex GINS protein PSF3</fullName>
    </recommendedName>
</protein>
<dbReference type="GeneID" id="28941194"/>
<dbReference type="AlphaFoldDB" id="A0A0W4ZIR8"/>
<dbReference type="GO" id="GO:0071162">
    <property type="term" value="C:CMG complex"/>
    <property type="evidence" value="ECO:0007669"/>
    <property type="project" value="EnsemblFungi"/>
</dbReference>
<dbReference type="GO" id="GO:1902975">
    <property type="term" value="P:mitotic DNA replication initiation"/>
    <property type="evidence" value="ECO:0007669"/>
    <property type="project" value="TreeGrafter"/>
</dbReference>
<reference evidence="10" key="1">
    <citation type="journal article" date="2016" name="Nat. Commun.">
        <title>Genome analysis of three Pneumocystis species reveals adaptation mechanisms to life exclusively in mammalian hosts.</title>
        <authorList>
            <person name="Ma L."/>
            <person name="Chen Z."/>
            <person name="Huang D.W."/>
            <person name="Kutty G."/>
            <person name="Ishihara M."/>
            <person name="Wang H."/>
            <person name="Abouelleil A."/>
            <person name="Bishop L."/>
            <person name="Davey E."/>
            <person name="Deng R."/>
            <person name="Deng X."/>
            <person name="Fan L."/>
            <person name="Fantoni G."/>
            <person name="Fitzgerald M."/>
            <person name="Gogineni E."/>
            <person name="Goldberg J.M."/>
            <person name="Handley G."/>
            <person name="Hu X."/>
            <person name="Huber C."/>
            <person name="Jiao X."/>
            <person name="Jones K."/>
            <person name="Levin J.Z."/>
            <person name="Liu Y."/>
            <person name="Macdonald P."/>
            <person name="Melnikov A."/>
            <person name="Raley C."/>
            <person name="Sassi M."/>
            <person name="Sherman B.T."/>
            <person name="Song X."/>
            <person name="Sykes S."/>
            <person name="Tran B."/>
            <person name="Walsh L."/>
            <person name="Xia Y."/>
            <person name="Yang J."/>
            <person name="Young S."/>
            <person name="Zeng Q."/>
            <person name="Zheng X."/>
            <person name="Stephens R."/>
            <person name="Nusbaum C."/>
            <person name="Birren B.W."/>
            <person name="Azadi P."/>
            <person name="Lempicki R.A."/>
            <person name="Cuomo C.A."/>
            <person name="Kovacs J.A."/>
        </authorList>
    </citation>
    <scope>NUCLEOTIDE SEQUENCE [LARGE SCALE GENOMIC DNA]</scope>
    <source>
        <strain evidence="10">RU7</strain>
    </source>
</reference>
<dbReference type="InterPro" id="IPR036224">
    <property type="entry name" value="GINS_bundle-like_dom_sf"/>
</dbReference>
<dbReference type="RefSeq" id="XP_018228819.1">
    <property type="nucleotide sequence ID" value="XM_018374939.1"/>
</dbReference>
<organism evidence="9 10">
    <name type="scientific">Pneumocystis jirovecii (strain RU7)</name>
    <name type="common">Human pneumocystis pneumonia agent</name>
    <dbReference type="NCBI Taxonomy" id="1408657"/>
    <lineage>
        <taxon>Eukaryota</taxon>
        <taxon>Fungi</taxon>
        <taxon>Dikarya</taxon>
        <taxon>Ascomycota</taxon>
        <taxon>Taphrinomycotina</taxon>
        <taxon>Pneumocystomycetes</taxon>
        <taxon>Pneumocystaceae</taxon>
        <taxon>Pneumocystis</taxon>
    </lineage>
</organism>
<dbReference type="Pfam" id="PF05916">
    <property type="entry name" value="Sld5"/>
    <property type="match status" value="1"/>
</dbReference>
<dbReference type="PANTHER" id="PTHR22768">
    <property type="entry name" value="DNA REPLICATION COMPLEX GINS PROTEIN PSF3"/>
    <property type="match status" value="1"/>
</dbReference>
<feature type="domain" description="GINS subunit" evidence="7">
    <location>
        <begin position="69"/>
        <end position="167"/>
    </location>
</feature>
<evidence type="ECO:0000313" key="9">
    <source>
        <dbReference type="EMBL" id="KTW28257.1"/>
    </source>
</evidence>
<dbReference type="SUPFAM" id="SSF158573">
    <property type="entry name" value="GINS helical bundle-like"/>
    <property type="match status" value="1"/>
</dbReference>
<evidence type="ECO:0000256" key="2">
    <source>
        <dbReference type="ARBA" id="ARBA00006343"/>
    </source>
</evidence>